<comment type="subunit">
    <text evidence="11">Heterotetramer of 2 PyrK and 2 PyrD type B subunits.</text>
</comment>
<dbReference type="Gene3D" id="2.10.240.10">
    <property type="entry name" value="Dihydroorotate dehydrogenase, electron transfer subunit"/>
    <property type="match status" value="1"/>
</dbReference>
<dbReference type="GO" id="GO:0050660">
    <property type="term" value="F:flavin adenine dinucleotide binding"/>
    <property type="evidence" value="ECO:0007669"/>
    <property type="project" value="InterPro"/>
</dbReference>
<sequence length="255" mass="28342">MLQVKARIIENKELLPETYYRLSLKTPPIARLAKPGQFVHLRVNEKIFPLLRRPFSIHSVHKENIQILYKVTGAGTGILSRRKKDELLDVIGPLGNGYRLPDKRTKVILVAGGAGVASLCFLSQRLASCPAVLIGGRSKRDILGRDKFKRLKTKIKISTEDGSLGKKGLVTDLLQELLPTPHSPLPTVIYACGPMRMLKETAKIAERHRALCYVSLEEFIVCGVGACQGCAVRTKNGYKRVCKDGPVFDSKEIIW</sequence>
<dbReference type="PANTHER" id="PTHR43513">
    <property type="entry name" value="DIHYDROOROTATE DEHYDROGENASE B (NAD(+)), ELECTRON TRANSFER SUBUNIT"/>
    <property type="match status" value="1"/>
</dbReference>
<comment type="cofactor">
    <cofactor evidence="13">
        <name>[2Fe-2S] cluster</name>
        <dbReference type="ChEBI" id="CHEBI:190135"/>
    </cofactor>
    <text evidence="13">Binds 1 [2Fe-2S] cluster per subunit.</text>
</comment>
<feature type="domain" description="FAD-binding FR-type" evidence="14">
    <location>
        <begin position="1"/>
        <end position="100"/>
    </location>
</feature>
<dbReference type="InterPro" id="IPR017938">
    <property type="entry name" value="Riboflavin_synthase-like_b-brl"/>
</dbReference>
<dbReference type="PANTHER" id="PTHR43513:SF3">
    <property type="entry name" value="DIHYDROOROTATE DEHYDROGENASE B (NAD(+)), ELECTRON TRANSFER SUBUNIT-RELATED"/>
    <property type="match status" value="1"/>
</dbReference>
<dbReference type="GO" id="GO:0009055">
    <property type="term" value="F:electron transfer activity"/>
    <property type="evidence" value="ECO:0007669"/>
    <property type="project" value="UniProtKB-UniRule"/>
</dbReference>
<protein>
    <recommendedName>
        <fullName evidence="11">Dihydroorotate dehydrogenase B (NAD(+)), electron transfer subunit</fullName>
    </recommendedName>
    <alternativeName>
        <fullName evidence="11">Dihydroorotate oxidase B, electron transfer subunit</fullName>
    </alternativeName>
</protein>
<feature type="binding site" evidence="11 12">
    <location>
        <begin position="53"/>
        <end position="56"/>
    </location>
    <ligand>
        <name>FAD</name>
        <dbReference type="ChEBI" id="CHEBI:57692"/>
    </ligand>
</feature>
<keyword evidence="4 11" id="KW-0001">2Fe-2S</keyword>
<evidence type="ECO:0000256" key="8">
    <source>
        <dbReference type="ARBA" id="ARBA00022982"/>
    </source>
</evidence>
<evidence type="ECO:0000256" key="2">
    <source>
        <dbReference type="ARBA" id="ARBA00022448"/>
    </source>
</evidence>
<dbReference type="CDD" id="cd06218">
    <property type="entry name" value="DHOD_e_trans"/>
    <property type="match status" value="1"/>
</dbReference>
<feature type="binding site" evidence="11 12">
    <location>
        <begin position="75"/>
        <end position="76"/>
    </location>
    <ligand>
        <name>FAD</name>
        <dbReference type="ChEBI" id="CHEBI:57692"/>
    </ligand>
</feature>
<keyword evidence="10 11" id="KW-0411">Iron-sulfur</keyword>
<dbReference type="Proteomes" id="UP000228886">
    <property type="component" value="Unassembled WGS sequence"/>
</dbReference>
<gene>
    <name evidence="11" type="primary">pyrK</name>
    <name evidence="15" type="ORF">COS11_01850</name>
</gene>
<dbReference type="Pfam" id="PF10418">
    <property type="entry name" value="DHODB_Fe-S_bind"/>
    <property type="match status" value="1"/>
</dbReference>
<evidence type="ECO:0000256" key="6">
    <source>
        <dbReference type="ARBA" id="ARBA00022827"/>
    </source>
</evidence>
<evidence type="ECO:0000256" key="10">
    <source>
        <dbReference type="ARBA" id="ARBA00023014"/>
    </source>
</evidence>
<name>A0A2M7E9T0_9BACT</name>
<dbReference type="AlphaFoldDB" id="A0A2M7E9T0"/>
<comment type="caution">
    <text evidence="11">Lacks conserved residue(s) required for the propagation of feature annotation.</text>
</comment>
<dbReference type="EMBL" id="PETL01000095">
    <property type="protein sequence ID" value="PIV64500.1"/>
    <property type="molecule type" value="Genomic_DNA"/>
</dbReference>
<organism evidence="15 16">
    <name type="scientific">bacterium (Candidatus Ratteibacteria) CG01_land_8_20_14_3_00_40_19</name>
    <dbReference type="NCBI Taxonomy" id="2014290"/>
    <lineage>
        <taxon>Bacteria</taxon>
        <taxon>Candidatus Ratteibacteria</taxon>
    </lineage>
</organism>
<comment type="function">
    <text evidence="11">Responsible for channeling the electrons from the oxidation of dihydroorotate from the FMN redox center in the PyrD type B subunit to the ultimate electron acceptor NAD(+).</text>
</comment>
<dbReference type="GO" id="GO:0044205">
    <property type="term" value="P:'de novo' UMP biosynthetic process"/>
    <property type="evidence" value="ECO:0007669"/>
    <property type="project" value="UniProtKB-UniRule"/>
</dbReference>
<keyword evidence="9 11" id="KW-0408">Iron</keyword>
<dbReference type="PROSITE" id="PS51384">
    <property type="entry name" value="FAD_FR"/>
    <property type="match status" value="1"/>
</dbReference>
<keyword evidence="3 11" id="KW-0285">Flavoprotein</keyword>
<evidence type="ECO:0000256" key="5">
    <source>
        <dbReference type="ARBA" id="ARBA00022723"/>
    </source>
</evidence>
<evidence type="ECO:0000256" key="11">
    <source>
        <dbReference type="HAMAP-Rule" id="MF_01211"/>
    </source>
</evidence>
<evidence type="ECO:0000256" key="1">
    <source>
        <dbReference type="ARBA" id="ARBA00006422"/>
    </source>
</evidence>
<feature type="binding site" evidence="11 13">
    <location>
        <position position="242"/>
    </location>
    <ligand>
        <name>[2Fe-2S] cluster</name>
        <dbReference type="ChEBI" id="CHEBI:190135"/>
    </ligand>
</feature>
<dbReference type="GO" id="GO:0051537">
    <property type="term" value="F:2 iron, 2 sulfur cluster binding"/>
    <property type="evidence" value="ECO:0007669"/>
    <property type="project" value="UniProtKB-KW"/>
</dbReference>
<dbReference type="GO" id="GO:0016491">
    <property type="term" value="F:oxidoreductase activity"/>
    <property type="evidence" value="ECO:0007669"/>
    <property type="project" value="InterPro"/>
</dbReference>
<dbReference type="InterPro" id="IPR019480">
    <property type="entry name" value="Dihydroorotate_DH_Fe-S-bd"/>
</dbReference>
<feature type="binding site" evidence="11 13">
    <location>
        <position position="227"/>
    </location>
    <ligand>
        <name>[2Fe-2S] cluster</name>
        <dbReference type="ChEBI" id="CHEBI:190135"/>
    </ligand>
</feature>
<evidence type="ECO:0000313" key="15">
    <source>
        <dbReference type="EMBL" id="PIV64500.1"/>
    </source>
</evidence>
<dbReference type="HAMAP" id="MF_01211">
    <property type="entry name" value="DHODB_Fe_S_bind"/>
    <property type="match status" value="1"/>
</dbReference>
<reference evidence="16" key="1">
    <citation type="submission" date="2017-09" db="EMBL/GenBank/DDBJ databases">
        <title>Depth-based differentiation of microbial function through sediment-hosted aquifers and enrichment of novel symbionts in the deep terrestrial subsurface.</title>
        <authorList>
            <person name="Probst A.J."/>
            <person name="Ladd B."/>
            <person name="Jarett J.K."/>
            <person name="Geller-Mcgrath D.E."/>
            <person name="Sieber C.M.K."/>
            <person name="Emerson J.B."/>
            <person name="Anantharaman K."/>
            <person name="Thomas B.C."/>
            <person name="Malmstrom R."/>
            <person name="Stieglmeier M."/>
            <person name="Klingl A."/>
            <person name="Woyke T."/>
            <person name="Ryan C.M."/>
            <person name="Banfield J.F."/>
        </authorList>
    </citation>
    <scope>NUCLEOTIDE SEQUENCE [LARGE SCALE GENOMIC DNA]</scope>
</reference>
<keyword evidence="7 11" id="KW-0665">Pyrimidine biosynthesis</keyword>
<comment type="cofactor">
    <cofactor evidence="11 12">
        <name>FAD</name>
        <dbReference type="ChEBI" id="CHEBI:57692"/>
    </cofactor>
    <text evidence="11 12">Binds 1 FAD per subunit.</text>
</comment>
<dbReference type="InterPro" id="IPR023455">
    <property type="entry name" value="Dihydroorotate_DHASE_ETsu"/>
</dbReference>
<evidence type="ECO:0000256" key="7">
    <source>
        <dbReference type="ARBA" id="ARBA00022975"/>
    </source>
</evidence>
<feature type="binding site" evidence="11 13">
    <location>
        <position position="230"/>
    </location>
    <ligand>
        <name>[2Fe-2S] cluster</name>
        <dbReference type="ChEBI" id="CHEBI:190135"/>
    </ligand>
</feature>
<dbReference type="InterPro" id="IPR012165">
    <property type="entry name" value="Cyt_c3_hydrogenase_gsu"/>
</dbReference>
<evidence type="ECO:0000259" key="14">
    <source>
        <dbReference type="PROSITE" id="PS51384"/>
    </source>
</evidence>
<comment type="cofactor">
    <cofactor evidence="11">
        <name>[2Fe-2S] cluster</name>
        <dbReference type="ChEBI" id="CHEBI:190135"/>
    </cofactor>
    <text evidence="11">Binds 1 [2Fe-2S] cluster per subunit.</text>
</comment>
<keyword evidence="5 11" id="KW-0479">Metal-binding</keyword>
<accession>A0A2M7E9T0</accession>
<evidence type="ECO:0000256" key="13">
    <source>
        <dbReference type="PIRSR" id="PIRSR006816-2"/>
    </source>
</evidence>
<comment type="caution">
    <text evidence="15">The sequence shown here is derived from an EMBL/GenBank/DDBJ whole genome shotgun (WGS) entry which is preliminary data.</text>
</comment>
<evidence type="ECO:0000256" key="3">
    <source>
        <dbReference type="ARBA" id="ARBA00022630"/>
    </source>
</evidence>
<evidence type="ECO:0000313" key="16">
    <source>
        <dbReference type="Proteomes" id="UP000228886"/>
    </source>
</evidence>
<feature type="binding site" evidence="11 13">
    <location>
        <position position="222"/>
    </location>
    <ligand>
        <name>[2Fe-2S] cluster</name>
        <dbReference type="ChEBI" id="CHEBI:190135"/>
    </ligand>
</feature>
<dbReference type="InterPro" id="IPR017927">
    <property type="entry name" value="FAD-bd_FR_type"/>
</dbReference>
<keyword evidence="8 11" id="KW-0249">Electron transport</keyword>
<dbReference type="SUPFAM" id="SSF63380">
    <property type="entry name" value="Riboflavin synthase domain-like"/>
    <property type="match status" value="1"/>
</dbReference>
<evidence type="ECO:0000256" key="12">
    <source>
        <dbReference type="PIRSR" id="PIRSR006816-1"/>
    </source>
</evidence>
<evidence type="ECO:0000256" key="9">
    <source>
        <dbReference type="ARBA" id="ARBA00023004"/>
    </source>
</evidence>
<dbReference type="Gene3D" id="3.40.50.80">
    <property type="entry name" value="Nucleotide-binding domain of ferredoxin-NADP reductase (FNR) module"/>
    <property type="match status" value="1"/>
</dbReference>
<dbReference type="Gene3D" id="2.40.30.10">
    <property type="entry name" value="Translation factors"/>
    <property type="match status" value="1"/>
</dbReference>
<evidence type="ECO:0000256" key="4">
    <source>
        <dbReference type="ARBA" id="ARBA00022714"/>
    </source>
</evidence>
<dbReference type="PIRSF" id="PIRSF006816">
    <property type="entry name" value="Cyc3_hyd_g"/>
    <property type="match status" value="1"/>
</dbReference>
<dbReference type="GO" id="GO:0046872">
    <property type="term" value="F:metal ion binding"/>
    <property type="evidence" value="ECO:0007669"/>
    <property type="project" value="UniProtKB-KW"/>
</dbReference>
<comment type="similarity">
    <text evidence="1 11">Belongs to the PyrK family.</text>
</comment>
<dbReference type="UniPathway" id="UPA00070">
    <property type="reaction ID" value="UER00945"/>
</dbReference>
<dbReference type="InterPro" id="IPR050353">
    <property type="entry name" value="PyrK_electron_transfer"/>
</dbReference>
<dbReference type="InterPro" id="IPR039261">
    <property type="entry name" value="FNR_nucleotide-bd"/>
</dbReference>
<proteinExistence type="inferred from homology"/>
<dbReference type="SUPFAM" id="SSF52343">
    <property type="entry name" value="Ferredoxin reductase-like, C-terminal NADP-linked domain"/>
    <property type="match status" value="1"/>
</dbReference>
<keyword evidence="2 11" id="KW-0813">Transport</keyword>
<comment type="pathway">
    <text evidence="11">Pyrimidine metabolism; UMP biosynthesis via de novo pathway; orotate from (S)-dihydroorotate (NAD(+) route): step 1/1.</text>
</comment>
<dbReference type="InterPro" id="IPR037117">
    <property type="entry name" value="Dihydroorotate_DH_ele_sf"/>
</dbReference>
<keyword evidence="6 11" id="KW-0274">FAD</keyword>